<protein>
    <submittedName>
        <fullName evidence="2">Uncharacterized protein</fullName>
    </submittedName>
</protein>
<reference evidence="2" key="1">
    <citation type="submission" date="2013-12" db="EMBL/GenBank/DDBJ databases">
        <title>The Genome Sequence of Aphanomyces invadans NJM9701.</title>
        <authorList>
            <consortium name="The Broad Institute Genomics Platform"/>
            <person name="Russ C."/>
            <person name="Tyler B."/>
            <person name="van West P."/>
            <person name="Dieguez-Uribeondo J."/>
            <person name="Young S.K."/>
            <person name="Zeng Q."/>
            <person name="Gargeya S."/>
            <person name="Fitzgerald M."/>
            <person name="Abouelleil A."/>
            <person name="Alvarado L."/>
            <person name="Chapman S.B."/>
            <person name="Gainer-Dewar J."/>
            <person name="Goldberg J."/>
            <person name="Griggs A."/>
            <person name="Gujja S."/>
            <person name="Hansen M."/>
            <person name="Howarth C."/>
            <person name="Imamovic A."/>
            <person name="Ireland A."/>
            <person name="Larimer J."/>
            <person name="McCowan C."/>
            <person name="Murphy C."/>
            <person name="Pearson M."/>
            <person name="Poon T.W."/>
            <person name="Priest M."/>
            <person name="Roberts A."/>
            <person name="Saif S."/>
            <person name="Shea T."/>
            <person name="Sykes S."/>
            <person name="Wortman J."/>
            <person name="Nusbaum C."/>
            <person name="Birren B."/>
        </authorList>
    </citation>
    <scope>NUCLEOTIDE SEQUENCE [LARGE SCALE GENOMIC DNA]</scope>
    <source>
        <strain evidence="2">NJM9701</strain>
    </source>
</reference>
<proteinExistence type="predicted"/>
<dbReference type="EMBL" id="KI913962">
    <property type="protein sequence ID" value="ETW01594.1"/>
    <property type="molecule type" value="Genomic_DNA"/>
</dbReference>
<dbReference type="GeneID" id="20083284"/>
<name>A0A024U5P6_9STRA</name>
<evidence type="ECO:0000313" key="2">
    <source>
        <dbReference type="EMBL" id="ETW01594.1"/>
    </source>
</evidence>
<sequence length="109" mass="11781">MFSPSCKTHPDSSHSGPEGIRRSVISRSSGLGARCYTTTLASIFLLRRYHVDLGGFSSRLCLGWDMEGGADSRRGEGRLDRSALYSVVNTTSTLGWAVGGRKLARRMAG</sequence>
<gene>
    <name evidence="2" type="ORF">H310_06234</name>
</gene>
<evidence type="ECO:0000256" key="1">
    <source>
        <dbReference type="SAM" id="MobiDB-lite"/>
    </source>
</evidence>
<dbReference type="AlphaFoldDB" id="A0A024U5P6"/>
<dbReference type="RefSeq" id="XP_008869442.1">
    <property type="nucleotide sequence ID" value="XM_008871220.1"/>
</dbReference>
<accession>A0A024U5P6</accession>
<feature type="region of interest" description="Disordered" evidence="1">
    <location>
        <begin position="1"/>
        <end position="23"/>
    </location>
</feature>
<organism evidence="2">
    <name type="scientific">Aphanomyces invadans</name>
    <dbReference type="NCBI Taxonomy" id="157072"/>
    <lineage>
        <taxon>Eukaryota</taxon>
        <taxon>Sar</taxon>
        <taxon>Stramenopiles</taxon>
        <taxon>Oomycota</taxon>
        <taxon>Saprolegniomycetes</taxon>
        <taxon>Saprolegniales</taxon>
        <taxon>Verrucalvaceae</taxon>
        <taxon>Aphanomyces</taxon>
    </lineage>
</organism>
<dbReference type="VEuPathDB" id="FungiDB:H310_06234"/>